<evidence type="ECO:0000256" key="1">
    <source>
        <dbReference type="SAM" id="SignalP"/>
    </source>
</evidence>
<reference evidence="3 4" key="1">
    <citation type="submission" date="2024-06" db="EMBL/GenBank/DDBJ databases">
        <authorList>
            <person name="Tuo L."/>
        </authorList>
    </citation>
    <scope>NUCLEOTIDE SEQUENCE [LARGE SCALE GENOMIC DNA]</scope>
    <source>
        <strain evidence="3 4">ZMM04-5</strain>
    </source>
</reference>
<dbReference type="EMBL" id="JBFOCI010000007">
    <property type="protein sequence ID" value="MEW9808249.1"/>
    <property type="molecule type" value="Genomic_DNA"/>
</dbReference>
<feature type="chain" id="PRO_5046043535" evidence="1">
    <location>
        <begin position="22"/>
        <end position="89"/>
    </location>
</feature>
<dbReference type="InterPro" id="IPR025711">
    <property type="entry name" value="PepSY"/>
</dbReference>
<accession>A0ABV3R4J8</accession>
<keyword evidence="1" id="KW-0732">Signal</keyword>
<gene>
    <name evidence="3" type="ORF">ABUE31_19850</name>
</gene>
<evidence type="ECO:0000313" key="4">
    <source>
        <dbReference type="Proteomes" id="UP001556196"/>
    </source>
</evidence>
<dbReference type="Proteomes" id="UP001556196">
    <property type="component" value="Unassembled WGS sequence"/>
</dbReference>
<evidence type="ECO:0000313" key="3">
    <source>
        <dbReference type="EMBL" id="MEW9808249.1"/>
    </source>
</evidence>
<dbReference type="Pfam" id="PF13670">
    <property type="entry name" value="PepSY_2"/>
    <property type="match status" value="1"/>
</dbReference>
<feature type="signal peptide" evidence="1">
    <location>
        <begin position="1"/>
        <end position="21"/>
    </location>
</feature>
<sequence length="89" mass="9738">MKTVFAIAISSFALATSLAHAADKCTVPMADWKPRADLEAKLKEQGWNVRTIKTEDGCYEAYAIDEKGNRVEAYFDPKTLEPVGAADEG</sequence>
<proteinExistence type="predicted"/>
<feature type="domain" description="PepSY" evidence="2">
    <location>
        <begin position="7"/>
        <end position="84"/>
    </location>
</feature>
<dbReference type="RefSeq" id="WP_367725473.1">
    <property type="nucleotide sequence ID" value="NZ_JBFOCH010000005.1"/>
</dbReference>
<keyword evidence="4" id="KW-1185">Reference proteome</keyword>
<organism evidence="3 4">
    <name type="scientific">Mesorhizobium marinum</name>
    <dbReference type="NCBI Taxonomy" id="3228790"/>
    <lineage>
        <taxon>Bacteria</taxon>
        <taxon>Pseudomonadati</taxon>
        <taxon>Pseudomonadota</taxon>
        <taxon>Alphaproteobacteria</taxon>
        <taxon>Hyphomicrobiales</taxon>
        <taxon>Phyllobacteriaceae</taxon>
        <taxon>Mesorhizobium</taxon>
    </lineage>
</organism>
<protein>
    <submittedName>
        <fullName evidence="3">PepSY domain-containing protein</fullName>
    </submittedName>
</protein>
<evidence type="ECO:0000259" key="2">
    <source>
        <dbReference type="Pfam" id="PF13670"/>
    </source>
</evidence>
<comment type="caution">
    <text evidence="3">The sequence shown here is derived from an EMBL/GenBank/DDBJ whole genome shotgun (WGS) entry which is preliminary data.</text>
</comment>
<name>A0ABV3R4J8_9HYPH</name>